<dbReference type="Pfam" id="PF12686">
    <property type="entry name" value="DUF3800"/>
    <property type="match status" value="1"/>
</dbReference>
<protein>
    <recommendedName>
        <fullName evidence="3">DUF3800 domain-containing protein</fullName>
    </recommendedName>
</protein>
<dbReference type="RefSeq" id="WP_171718023.1">
    <property type="nucleotide sequence ID" value="NZ_WHOB01000043.1"/>
</dbReference>
<sequence length="372" mass="44035">MNIINVNEQRDFMIEFQGLENMDVNYTFYYDETNNGRKFHLADGRFNISIDQNFILGGIVYEGQSNDIEPTELFQRLDLQKTINEVKFKHIASGDFINVLKSKKINLILKWMASKKLYLHYTNLNPLYFGIVDIIDSAIVSSETTKAFDMGYANHVKNELYTALNDNIEKTEEIFFQYGYPSIDENKIVEFLDDIIEIIEPYRYIRKSHLGIETAIQILKASKRNKSMAFIQDETKHVLMQDYSPFYIQPLRMFKNSMHYFDREDHIEKILKQYKFVDEKKQLDHYRFIDSKSNEFIQLSDIMMGLLGKLYAFIRRSSEEDIKYIISNLGELEKENLNLLNEITWKSHEKCKGFLLKITSDDERIKEQIVLP</sequence>
<comment type="caution">
    <text evidence="1">The sequence shown here is derived from an EMBL/GenBank/DDBJ whole genome shotgun (WGS) entry which is preliminary data.</text>
</comment>
<gene>
    <name evidence="1" type="ORF">GC101_15925</name>
</gene>
<reference evidence="1 2" key="1">
    <citation type="submission" date="2019-10" db="EMBL/GenBank/DDBJ databases">
        <title>Description of Paenibacillus terricola sp. nov.</title>
        <authorList>
            <person name="Carlier A."/>
            <person name="Qi S."/>
        </authorList>
    </citation>
    <scope>NUCLEOTIDE SEQUENCE [LARGE SCALE GENOMIC DNA]</scope>
    <source>
        <strain evidence="1 2">LMG 31459</strain>
    </source>
</reference>
<dbReference type="EMBL" id="WHOB01000043">
    <property type="protein sequence ID" value="NOU80359.1"/>
    <property type="molecule type" value="Genomic_DNA"/>
</dbReference>
<evidence type="ECO:0008006" key="3">
    <source>
        <dbReference type="Google" id="ProtNLM"/>
    </source>
</evidence>
<name>A0ABX1YL08_9BACL</name>
<organism evidence="1 2">
    <name type="scientific">Paenibacillus phytohabitans</name>
    <dbReference type="NCBI Taxonomy" id="2654978"/>
    <lineage>
        <taxon>Bacteria</taxon>
        <taxon>Bacillati</taxon>
        <taxon>Bacillota</taxon>
        <taxon>Bacilli</taxon>
        <taxon>Bacillales</taxon>
        <taxon>Paenibacillaceae</taxon>
        <taxon>Paenibacillus</taxon>
    </lineage>
</organism>
<dbReference type="Proteomes" id="UP000596857">
    <property type="component" value="Unassembled WGS sequence"/>
</dbReference>
<proteinExistence type="predicted"/>
<dbReference type="InterPro" id="IPR024524">
    <property type="entry name" value="DUF3800"/>
</dbReference>
<evidence type="ECO:0000313" key="1">
    <source>
        <dbReference type="EMBL" id="NOU80359.1"/>
    </source>
</evidence>
<accession>A0ABX1YL08</accession>
<evidence type="ECO:0000313" key="2">
    <source>
        <dbReference type="Proteomes" id="UP000596857"/>
    </source>
</evidence>
<keyword evidence="2" id="KW-1185">Reference proteome</keyword>